<dbReference type="InterPro" id="IPR039426">
    <property type="entry name" value="TonB-dep_rcpt-like"/>
</dbReference>
<keyword evidence="8 12" id="KW-0798">TonB box</keyword>
<evidence type="ECO:0000256" key="6">
    <source>
        <dbReference type="ARBA" id="ARBA00023004"/>
    </source>
</evidence>
<keyword evidence="5 11" id="KW-0812">Transmembrane</keyword>
<evidence type="ECO:0000256" key="1">
    <source>
        <dbReference type="ARBA" id="ARBA00004571"/>
    </source>
</evidence>
<keyword evidence="6" id="KW-0408">Iron</keyword>
<dbReference type="InterPro" id="IPR012910">
    <property type="entry name" value="Plug_dom"/>
</dbReference>
<dbReference type="KEGG" id="sch:Sphch_0059"/>
<dbReference type="HOGENOM" id="CLU_008287_15_0_5"/>
<dbReference type="PROSITE" id="PS52016">
    <property type="entry name" value="TONB_DEPENDENT_REC_3"/>
    <property type="match status" value="1"/>
</dbReference>
<sequence>MGHIFHSQTFGFERITAEAAINIHRTSGRGIIMIARFLLLAGVAGASIIASSAQAQDASQTAPQSAADNSEQASSARGEVIIVTARRRAETAQEVPLAISVIRGDSIEATGNFNVVKLQQLAPTLQVYTTNPRNTSVNIRGLGVPFGLTSDGFEQGVGIYVDDVYNSRVAAATFDFLDVAQVEVLRGPQGTLYGKNTTAGAINITTNQPTFDFEGRAELTVGNLNYKQAKAAISGPLSETVAARIAVAATSRRGTLYNTRTQRWINEQDNLGIRGQLLFKPNEDLSITLSGDYSKQDPEGFGTAYVRVGTTQKALDRQYDALINRLNTSAQAAGLGPNHYSPPSRNVYDRLTDIDANLNAGNKIGGASARVKWDIGSGTFTSVTAWRFWDWKPENDRDFTGASVVSRSQNPSQQDQYSQEFRYNYSGDKVDFVVGLFGFKQRIDTQGTEQQGANASAWSLTAAQGRDNPAVLQGLTATNTQWLKSTSAALYGQLSYKLTPELTIQPGLRLNYDKKSGFYQRVVTDGAGAVVDCTPPLITNSVRAAQCGVYQPQTSPVSDSAWNFTYDFNVNYKVTRDILAYATYAKSFKTLGINQNGLPLNSTTNQPNFDAATVKPESVNHFEIGLKSTLFDGRATFNLTAFRTDIKNYQVTVNGGQFGTVRGYLANADKVRSQGIEADFKIRASDRFTVYANGAYTDAKYVKFCNAPPPPELGGGATTGIVVTGRCSYTGAIGAPRTPGTVSPPFVDISGADLPGVSKWAFSYGAEYNVPVTLLAKEGQVYLGVDGNYRSHWNSNATPSIYTNVKGYALTNFRAGFRGEGFDVFGWVRNAFDVNYIETLQVAPGNVGLIAGQPGDQRTWGGTIKFSF</sequence>
<evidence type="ECO:0000259" key="13">
    <source>
        <dbReference type="Pfam" id="PF00593"/>
    </source>
</evidence>
<evidence type="ECO:0000256" key="9">
    <source>
        <dbReference type="ARBA" id="ARBA00023136"/>
    </source>
</evidence>
<dbReference type="GO" id="GO:0009279">
    <property type="term" value="C:cell outer membrane"/>
    <property type="evidence" value="ECO:0007669"/>
    <property type="project" value="UniProtKB-SubCell"/>
</dbReference>
<evidence type="ECO:0000313" key="15">
    <source>
        <dbReference type="EMBL" id="AEG47762.1"/>
    </source>
</evidence>
<name>F6ETC5_SPHCR</name>
<protein>
    <submittedName>
        <fullName evidence="15">TonB-dependent receptor</fullName>
    </submittedName>
</protein>
<dbReference type="PANTHER" id="PTHR32552:SF81">
    <property type="entry name" value="TONB-DEPENDENT OUTER MEMBRANE RECEPTOR"/>
    <property type="match status" value="1"/>
</dbReference>
<evidence type="ECO:0000256" key="4">
    <source>
        <dbReference type="ARBA" id="ARBA00022496"/>
    </source>
</evidence>
<evidence type="ECO:0000256" key="7">
    <source>
        <dbReference type="ARBA" id="ARBA00023065"/>
    </source>
</evidence>
<keyword evidence="3 11" id="KW-1134">Transmembrane beta strand</keyword>
<keyword evidence="16" id="KW-1185">Reference proteome</keyword>
<organism evidence="15 16">
    <name type="scientific">Sphingobium chlorophenolicum L-1</name>
    <dbReference type="NCBI Taxonomy" id="690566"/>
    <lineage>
        <taxon>Bacteria</taxon>
        <taxon>Pseudomonadati</taxon>
        <taxon>Pseudomonadota</taxon>
        <taxon>Alphaproteobacteria</taxon>
        <taxon>Sphingomonadales</taxon>
        <taxon>Sphingomonadaceae</taxon>
        <taxon>Sphingobium</taxon>
    </lineage>
</organism>
<keyword evidence="10 11" id="KW-0998">Cell outer membrane</keyword>
<reference evidence="15 16" key="1">
    <citation type="submission" date="2011-05" db="EMBL/GenBank/DDBJ databases">
        <title>Complete sequence of chromosome 1 of Sphingobium chlorophenolicum L-1.</title>
        <authorList>
            <consortium name="US DOE Joint Genome Institute"/>
            <person name="Lucas S."/>
            <person name="Han J."/>
            <person name="Lapidus A."/>
            <person name="Cheng J.-F."/>
            <person name="Goodwin L."/>
            <person name="Pitluck S."/>
            <person name="Peters L."/>
            <person name="Daligault H."/>
            <person name="Han C."/>
            <person name="Tapia R."/>
            <person name="Land M."/>
            <person name="Hauser L."/>
            <person name="Kyrpides N."/>
            <person name="Ivanova N."/>
            <person name="Pagani I."/>
            <person name="Turner P."/>
            <person name="Copley S."/>
            <person name="Woyke T."/>
        </authorList>
    </citation>
    <scope>NUCLEOTIDE SEQUENCE [LARGE SCALE GENOMIC DNA]</scope>
    <source>
        <strain evidence="15 16">L-1</strain>
    </source>
</reference>
<keyword evidence="9 11" id="KW-0472">Membrane</keyword>
<dbReference type="InterPro" id="IPR036942">
    <property type="entry name" value="Beta-barrel_TonB_sf"/>
</dbReference>
<dbReference type="InterPro" id="IPR000531">
    <property type="entry name" value="Beta-barrel_TonB"/>
</dbReference>
<dbReference type="Gene3D" id="2.40.170.20">
    <property type="entry name" value="TonB-dependent receptor, beta-barrel domain"/>
    <property type="match status" value="1"/>
</dbReference>
<dbReference type="GO" id="GO:0006826">
    <property type="term" value="P:iron ion transport"/>
    <property type="evidence" value="ECO:0007669"/>
    <property type="project" value="UniProtKB-KW"/>
</dbReference>
<dbReference type="AlphaFoldDB" id="F6ETC5"/>
<evidence type="ECO:0000256" key="3">
    <source>
        <dbReference type="ARBA" id="ARBA00022452"/>
    </source>
</evidence>
<keyword evidence="7" id="KW-0406">Ion transport</keyword>
<proteinExistence type="inferred from homology"/>
<evidence type="ECO:0000256" key="12">
    <source>
        <dbReference type="RuleBase" id="RU003357"/>
    </source>
</evidence>
<feature type="domain" description="TonB-dependent receptor-like beta-barrel" evidence="13">
    <location>
        <begin position="328"/>
        <end position="830"/>
    </location>
</feature>
<dbReference type="Pfam" id="PF07715">
    <property type="entry name" value="Plug"/>
    <property type="match status" value="1"/>
</dbReference>
<dbReference type="Proteomes" id="UP000007150">
    <property type="component" value="Chromosome 1"/>
</dbReference>
<evidence type="ECO:0000313" key="16">
    <source>
        <dbReference type="Proteomes" id="UP000007150"/>
    </source>
</evidence>
<keyword evidence="15" id="KW-0675">Receptor</keyword>
<gene>
    <name evidence="15" type="ORF">Sphch_0059</name>
</gene>
<evidence type="ECO:0000256" key="8">
    <source>
        <dbReference type="ARBA" id="ARBA00023077"/>
    </source>
</evidence>
<comment type="subcellular location">
    <subcellularLocation>
        <location evidence="1 11">Cell outer membrane</location>
        <topology evidence="1 11">Multi-pass membrane protein</topology>
    </subcellularLocation>
</comment>
<accession>F6ETC5</accession>
<evidence type="ECO:0000256" key="11">
    <source>
        <dbReference type="PROSITE-ProRule" id="PRU01360"/>
    </source>
</evidence>
<dbReference type="PANTHER" id="PTHR32552">
    <property type="entry name" value="FERRICHROME IRON RECEPTOR-RELATED"/>
    <property type="match status" value="1"/>
</dbReference>
<dbReference type="SUPFAM" id="SSF56935">
    <property type="entry name" value="Porins"/>
    <property type="match status" value="1"/>
</dbReference>
<evidence type="ECO:0000256" key="5">
    <source>
        <dbReference type="ARBA" id="ARBA00022692"/>
    </source>
</evidence>
<dbReference type="Pfam" id="PF00593">
    <property type="entry name" value="TonB_dep_Rec_b-barrel"/>
    <property type="match status" value="1"/>
</dbReference>
<keyword evidence="2 11" id="KW-0813">Transport</keyword>
<keyword evidence="4" id="KW-0410">Iron transport</keyword>
<dbReference type="EMBL" id="CP002798">
    <property type="protein sequence ID" value="AEG47762.1"/>
    <property type="molecule type" value="Genomic_DNA"/>
</dbReference>
<comment type="similarity">
    <text evidence="11 12">Belongs to the TonB-dependent receptor family.</text>
</comment>
<evidence type="ECO:0000259" key="14">
    <source>
        <dbReference type="Pfam" id="PF07715"/>
    </source>
</evidence>
<evidence type="ECO:0000256" key="2">
    <source>
        <dbReference type="ARBA" id="ARBA00022448"/>
    </source>
</evidence>
<feature type="domain" description="TonB-dependent receptor plug" evidence="14">
    <location>
        <begin position="92"/>
        <end position="201"/>
    </location>
</feature>
<evidence type="ECO:0000256" key="10">
    <source>
        <dbReference type="ARBA" id="ARBA00023237"/>
    </source>
</evidence>
<dbReference type="STRING" id="690566.Sphch_0059"/>